<dbReference type="InterPro" id="IPR001763">
    <property type="entry name" value="Rhodanese-like_dom"/>
</dbReference>
<sequence>MLPRYTFNRLLSKTVLRRLPLARTHRVALPTKGISMAPIRRDYSVGNTRSDIVDISEVKQLVNGERKEEYVLIDVREPSEVSLGRIPTAQHIPLGNVQTALQLPDEEFEAAYGFQKPSIDDNVIFYCRSGKRSEAALGAAHGLGFKNARNYKGSWLEWSASNQQ</sequence>
<evidence type="ECO:0000259" key="1">
    <source>
        <dbReference type="PROSITE" id="PS50206"/>
    </source>
</evidence>
<dbReference type="Gene3D" id="3.40.250.10">
    <property type="entry name" value="Rhodanese-like domain"/>
    <property type="match status" value="1"/>
</dbReference>
<dbReference type="GO" id="GO:0004792">
    <property type="term" value="F:thiosulfate-cyanide sulfurtransferase activity"/>
    <property type="evidence" value="ECO:0007669"/>
    <property type="project" value="TreeGrafter"/>
</dbReference>
<dbReference type="GeneID" id="27689244"/>
<dbReference type="PROSITE" id="PS50206">
    <property type="entry name" value="RHODANESE_3"/>
    <property type="match status" value="1"/>
</dbReference>
<dbReference type="InterPro" id="IPR036873">
    <property type="entry name" value="Rhodanese-like_dom_sf"/>
</dbReference>
<keyword evidence="3" id="KW-1185">Reference proteome</keyword>
<dbReference type="GO" id="GO:0005739">
    <property type="term" value="C:mitochondrion"/>
    <property type="evidence" value="ECO:0007669"/>
    <property type="project" value="TreeGrafter"/>
</dbReference>
<dbReference type="OMA" id="YEGSWTD"/>
<organism evidence="2 3">
    <name type="scientific">Spizellomyces punctatus (strain DAOM BR117)</name>
    <dbReference type="NCBI Taxonomy" id="645134"/>
    <lineage>
        <taxon>Eukaryota</taxon>
        <taxon>Fungi</taxon>
        <taxon>Fungi incertae sedis</taxon>
        <taxon>Chytridiomycota</taxon>
        <taxon>Chytridiomycota incertae sedis</taxon>
        <taxon>Chytridiomycetes</taxon>
        <taxon>Spizellomycetales</taxon>
        <taxon>Spizellomycetaceae</taxon>
        <taxon>Spizellomyces</taxon>
    </lineage>
</organism>
<proteinExistence type="predicted"/>
<accession>A0A0L0HDT9</accession>
<dbReference type="EMBL" id="KQ257459">
    <property type="protein sequence ID" value="KNC98938.1"/>
    <property type="molecule type" value="Genomic_DNA"/>
</dbReference>
<dbReference type="OrthoDB" id="566238at2759"/>
<dbReference type="SUPFAM" id="SSF52821">
    <property type="entry name" value="Rhodanese/Cell cycle control phosphatase"/>
    <property type="match status" value="1"/>
</dbReference>
<dbReference type="STRING" id="645134.A0A0L0HDT9"/>
<dbReference type="Proteomes" id="UP000053201">
    <property type="component" value="Unassembled WGS sequence"/>
</dbReference>
<protein>
    <recommendedName>
        <fullName evidence="1">Rhodanese domain-containing protein</fullName>
    </recommendedName>
</protein>
<name>A0A0L0HDT9_SPIPD</name>
<dbReference type="FunCoup" id="A0A0L0HDT9">
    <property type="interactions" value="345"/>
</dbReference>
<feature type="domain" description="Rhodanese" evidence="1">
    <location>
        <begin position="66"/>
        <end position="163"/>
    </location>
</feature>
<dbReference type="AlphaFoldDB" id="A0A0L0HDT9"/>
<gene>
    <name evidence="2" type="ORF">SPPG_05900</name>
</gene>
<dbReference type="Pfam" id="PF00581">
    <property type="entry name" value="Rhodanese"/>
    <property type="match status" value="1"/>
</dbReference>
<dbReference type="eggNOG" id="KOG1530">
    <property type="taxonomic scope" value="Eukaryota"/>
</dbReference>
<reference evidence="2 3" key="1">
    <citation type="submission" date="2009-08" db="EMBL/GenBank/DDBJ databases">
        <title>The Genome Sequence of Spizellomyces punctatus strain DAOM BR117.</title>
        <authorList>
            <consortium name="The Broad Institute Genome Sequencing Platform"/>
            <person name="Russ C."/>
            <person name="Cuomo C."/>
            <person name="Shea T."/>
            <person name="Young S.K."/>
            <person name="Zeng Q."/>
            <person name="Koehrsen M."/>
            <person name="Haas B."/>
            <person name="Borodovsky M."/>
            <person name="Guigo R."/>
            <person name="Alvarado L."/>
            <person name="Berlin A."/>
            <person name="Bochicchio J."/>
            <person name="Borenstein D."/>
            <person name="Chapman S."/>
            <person name="Chen Z."/>
            <person name="Engels R."/>
            <person name="Freedman E."/>
            <person name="Gellesch M."/>
            <person name="Goldberg J."/>
            <person name="Griggs A."/>
            <person name="Gujja S."/>
            <person name="Heiman D."/>
            <person name="Hepburn T."/>
            <person name="Howarth C."/>
            <person name="Jen D."/>
            <person name="Larson L."/>
            <person name="Lewis B."/>
            <person name="Mehta T."/>
            <person name="Park D."/>
            <person name="Pearson M."/>
            <person name="Roberts A."/>
            <person name="Saif S."/>
            <person name="Shenoy N."/>
            <person name="Sisk P."/>
            <person name="Stolte C."/>
            <person name="Sykes S."/>
            <person name="Thomson T."/>
            <person name="Walk T."/>
            <person name="White J."/>
            <person name="Yandava C."/>
            <person name="Burger G."/>
            <person name="Gray M.W."/>
            <person name="Holland P.W.H."/>
            <person name="King N."/>
            <person name="Lang F.B.F."/>
            <person name="Roger A.J."/>
            <person name="Ruiz-Trillo I."/>
            <person name="Lander E."/>
            <person name="Nusbaum C."/>
        </authorList>
    </citation>
    <scope>NUCLEOTIDE SEQUENCE [LARGE SCALE GENOMIC DNA]</scope>
    <source>
        <strain evidence="2 3">DAOM BR117</strain>
    </source>
</reference>
<dbReference type="VEuPathDB" id="FungiDB:SPPG_05900"/>
<dbReference type="RefSeq" id="XP_016606978.1">
    <property type="nucleotide sequence ID" value="XM_016754107.1"/>
</dbReference>
<dbReference type="InParanoid" id="A0A0L0HDT9"/>
<dbReference type="PANTHER" id="PTHR44086">
    <property type="entry name" value="THIOSULFATE SULFURTRANSFERASE RDL2, MITOCHONDRIAL-RELATED"/>
    <property type="match status" value="1"/>
</dbReference>
<evidence type="ECO:0000313" key="3">
    <source>
        <dbReference type="Proteomes" id="UP000053201"/>
    </source>
</evidence>
<evidence type="ECO:0000313" key="2">
    <source>
        <dbReference type="EMBL" id="KNC98938.1"/>
    </source>
</evidence>
<dbReference type="PANTHER" id="PTHR44086:SF10">
    <property type="entry name" value="THIOSULFATE SULFURTRANSFERASE_RHODANESE-LIKE DOMAIN-CONTAINING PROTEIN 3"/>
    <property type="match status" value="1"/>
</dbReference>
<dbReference type="CDD" id="cd01519">
    <property type="entry name" value="RHOD_HSP67B2"/>
    <property type="match status" value="1"/>
</dbReference>
<dbReference type="SMART" id="SM00450">
    <property type="entry name" value="RHOD"/>
    <property type="match status" value="1"/>
</dbReference>